<feature type="domain" description="Dinitrogenase iron-molybdenum cofactor biosynthesis" evidence="1">
    <location>
        <begin position="13"/>
        <end position="104"/>
    </location>
</feature>
<dbReference type="InterPro" id="IPR036105">
    <property type="entry name" value="DiNase_FeMo-co_biosyn_sf"/>
</dbReference>
<dbReference type="PANTHER" id="PTHR42983">
    <property type="entry name" value="DINITROGENASE IRON-MOLYBDENUM COFACTOR PROTEIN-RELATED"/>
    <property type="match status" value="1"/>
</dbReference>
<dbReference type="InterPro" id="IPR003731">
    <property type="entry name" value="Di-Nase_FeMo-co_biosynth"/>
</dbReference>
<dbReference type="PANTHER" id="PTHR42983:SF1">
    <property type="entry name" value="IRON-MOLYBDENUM PROTEIN"/>
    <property type="match status" value="1"/>
</dbReference>
<evidence type="ECO:0000313" key="2">
    <source>
        <dbReference type="EMBL" id="MPL93458.1"/>
    </source>
</evidence>
<reference evidence="2" key="1">
    <citation type="submission" date="2019-08" db="EMBL/GenBank/DDBJ databases">
        <authorList>
            <person name="Kucharzyk K."/>
            <person name="Murdoch R.W."/>
            <person name="Higgins S."/>
            <person name="Loffler F."/>
        </authorList>
    </citation>
    <scope>NUCLEOTIDE SEQUENCE</scope>
</reference>
<organism evidence="2">
    <name type="scientific">bioreactor metagenome</name>
    <dbReference type="NCBI Taxonomy" id="1076179"/>
    <lineage>
        <taxon>unclassified sequences</taxon>
        <taxon>metagenomes</taxon>
        <taxon>ecological metagenomes</taxon>
    </lineage>
</organism>
<evidence type="ECO:0000259" key="1">
    <source>
        <dbReference type="Pfam" id="PF02579"/>
    </source>
</evidence>
<name>A0A644VPZ8_9ZZZZ</name>
<protein>
    <recommendedName>
        <fullName evidence="1">Dinitrogenase iron-molybdenum cofactor biosynthesis domain-containing protein</fullName>
    </recommendedName>
</protein>
<dbReference type="AlphaFoldDB" id="A0A644VPZ8"/>
<dbReference type="Pfam" id="PF02579">
    <property type="entry name" value="Nitro_FeMo-Co"/>
    <property type="match status" value="1"/>
</dbReference>
<proteinExistence type="predicted"/>
<accession>A0A644VPZ8</accession>
<sequence>MKVCITAQGALLESKVENRFGRAPYFIIADTETGSFEAVVNPFADGSGGVGPKAANLIIDHQAGALISGLLGGNAKAVLDMAGVEQFVYQGGGTVSDALDAFKKNALDRVK</sequence>
<comment type="caution">
    <text evidence="2">The sequence shown here is derived from an EMBL/GenBank/DDBJ whole genome shotgun (WGS) entry which is preliminary data.</text>
</comment>
<dbReference type="EMBL" id="VSSQ01000392">
    <property type="protein sequence ID" value="MPL93458.1"/>
    <property type="molecule type" value="Genomic_DNA"/>
</dbReference>
<dbReference type="Gene3D" id="3.30.420.130">
    <property type="entry name" value="Dinitrogenase iron-molybdenum cofactor biosynthesis domain"/>
    <property type="match status" value="1"/>
</dbReference>
<dbReference type="SUPFAM" id="SSF53146">
    <property type="entry name" value="Nitrogenase accessory factor-like"/>
    <property type="match status" value="1"/>
</dbReference>
<gene>
    <name evidence="2" type="ORF">SDC9_39586</name>
</gene>